<name>A0ACC2KEN6_PERAE</name>
<protein>
    <submittedName>
        <fullName evidence="1">Uncharacterized protein</fullName>
    </submittedName>
</protein>
<sequence>MPPRRRPANEIPVNEAYARDRMTRLEQQMETLTQQFQIQDTVNLFDPVSVSAAHQRVLQVEKQLMHRSNSGVAVNLGSSSSGGVHRSSSSMNPGQQASSNPAQTNRTINSGIKCFGSGETGHRRSECKKTGKRALFADTDDDKEDDAYVGEEPAFDDTPDEEILEGDTGPLLIVRRTCLTPWAKGDEWH</sequence>
<evidence type="ECO:0000313" key="2">
    <source>
        <dbReference type="Proteomes" id="UP001234297"/>
    </source>
</evidence>
<organism evidence="1 2">
    <name type="scientific">Persea americana</name>
    <name type="common">Avocado</name>
    <dbReference type="NCBI Taxonomy" id="3435"/>
    <lineage>
        <taxon>Eukaryota</taxon>
        <taxon>Viridiplantae</taxon>
        <taxon>Streptophyta</taxon>
        <taxon>Embryophyta</taxon>
        <taxon>Tracheophyta</taxon>
        <taxon>Spermatophyta</taxon>
        <taxon>Magnoliopsida</taxon>
        <taxon>Magnoliidae</taxon>
        <taxon>Laurales</taxon>
        <taxon>Lauraceae</taxon>
        <taxon>Persea</taxon>
    </lineage>
</organism>
<comment type="caution">
    <text evidence="1">The sequence shown here is derived from an EMBL/GenBank/DDBJ whole genome shotgun (WGS) entry which is preliminary data.</text>
</comment>
<dbReference type="Proteomes" id="UP001234297">
    <property type="component" value="Chromosome 9"/>
</dbReference>
<accession>A0ACC2KEN6</accession>
<proteinExistence type="predicted"/>
<gene>
    <name evidence="1" type="ORF">MRB53_028128</name>
</gene>
<evidence type="ECO:0000313" key="1">
    <source>
        <dbReference type="EMBL" id="KAJ8619599.1"/>
    </source>
</evidence>
<keyword evidence="2" id="KW-1185">Reference proteome</keyword>
<dbReference type="EMBL" id="CM056817">
    <property type="protein sequence ID" value="KAJ8619599.1"/>
    <property type="molecule type" value="Genomic_DNA"/>
</dbReference>
<reference evidence="1 2" key="1">
    <citation type="journal article" date="2022" name="Hortic Res">
        <title>A haplotype resolved chromosomal level avocado genome allows analysis of novel avocado genes.</title>
        <authorList>
            <person name="Nath O."/>
            <person name="Fletcher S.J."/>
            <person name="Hayward A."/>
            <person name="Shaw L.M."/>
            <person name="Masouleh A.K."/>
            <person name="Furtado A."/>
            <person name="Henry R.J."/>
            <person name="Mitter N."/>
        </authorList>
    </citation>
    <scope>NUCLEOTIDE SEQUENCE [LARGE SCALE GENOMIC DNA]</scope>
    <source>
        <strain evidence="2">cv. Hass</strain>
    </source>
</reference>